<organism evidence="6 7">
    <name type="scientific">Sporosarcina siberiensis</name>
    <dbReference type="NCBI Taxonomy" id="1365606"/>
    <lineage>
        <taxon>Bacteria</taxon>
        <taxon>Bacillati</taxon>
        <taxon>Bacillota</taxon>
        <taxon>Bacilli</taxon>
        <taxon>Bacillales</taxon>
        <taxon>Caryophanaceae</taxon>
        <taxon>Sporosarcina</taxon>
    </lineage>
</organism>
<gene>
    <name evidence="6" type="ORF">ACFSFY_07980</name>
</gene>
<dbReference type="Proteomes" id="UP001597218">
    <property type="component" value="Unassembled WGS sequence"/>
</dbReference>
<evidence type="ECO:0000256" key="2">
    <source>
        <dbReference type="ARBA" id="ARBA00022643"/>
    </source>
</evidence>
<dbReference type="InterPro" id="IPR002645">
    <property type="entry name" value="STAS_dom"/>
</dbReference>
<name>A0ABW4SG96_9BACL</name>
<accession>A0ABW4SG96</accession>
<dbReference type="SUPFAM" id="SSF55785">
    <property type="entry name" value="PYP-like sensor domain (PAS domain)"/>
    <property type="match status" value="1"/>
</dbReference>
<dbReference type="CDD" id="cd00130">
    <property type="entry name" value="PAS"/>
    <property type="match status" value="1"/>
</dbReference>
<dbReference type="Gene3D" id="3.30.750.24">
    <property type="entry name" value="STAS domain"/>
    <property type="match status" value="1"/>
</dbReference>
<keyword evidence="3" id="KW-0157">Chromophore</keyword>
<dbReference type="SUPFAM" id="SSF52091">
    <property type="entry name" value="SpoIIaa-like"/>
    <property type="match status" value="1"/>
</dbReference>
<keyword evidence="2" id="KW-0288">FMN</keyword>
<feature type="domain" description="PAS" evidence="4">
    <location>
        <begin position="9"/>
        <end position="58"/>
    </location>
</feature>
<evidence type="ECO:0000256" key="1">
    <source>
        <dbReference type="ARBA" id="ARBA00022630"/>
    </source>
</evidence>
<dbReference type="Pfam" id="PF13426">
    <property type="entry name" value="PAS_9"/>
    <property type="match status" value="1"/>
</dbReference>
<feature type="domain" description="STAS" evidence="5">
    <location>
        <begin position="144"/>
        <end position="255"/>
    </location>
</feature>
<comment type="caution">
    <text evidence="6">The sequence shown here is derived from an EMBL/GenBank/DDBJ whole genome shotgun (WGS) entry which is preliminary data.</text>
</comment>
<dbReference type="InterPro" id="IPR035965">
    <property type="entry name" value="PAS-like_dom_sf"/>
</dbReference>
<dbReference type="RefSeq" id="WP_381536957.1">
    <property type="nucleotide sequence ID" value="NZ_JBHUGI010000024.1"/>
</dbReference>
<dbReference type="PROSITE" id="PS50112">
    <property type="entry name" value="PAS"/>
    <property type="match status" value="1"/>
</dbReference>
<dbReference type="NCBIfam" id="TIGR00229">
    <property type="entry name" value="sensory_box"/>
    <property type="match status" value="1"/>
</dbReference>
<dbReference type="InterPro" id="IPR036513">
    <property type="entry name" value="STAS_dom_sf"/>
</dbReference>
<dbReference type="EMBL" id="JBHUGI010000024">
    <property type="protein sequence ID" value="MFD1927994.1"/>
    <property type="molecule type" value="Genomic_DNA"/>
</dbReference>
<keyword evidence="7" id="KW-1185">Reference proteome</keyword>
<sequence>MKNLTSSVQLQLLEAMLDGSRVAALITDPSQHDNPIIFANNTFEKMTGYPLSEVIGQNCRFLQGEETDPIGVGQLRKGIQDKIPVTVTLKNYKKDGTMFWNRISVSPLVIDDQLFFTGTQTNISLEFSQRAELMKKDADIELLSLPILKIQDNIAVVTLIGEMTPDRFNLLTQKLTTYIQKHDVENVILDITGLFWSDNSHVQSMSTIQDILKLMGGTLYVTGITPKVAQSLAGTTDSSNQLRTFKNIQQALKSIR</sequence>
<dbReference type="InterPro" id="IPR000014">
    <property type="entry name" value="PAS"/>
</dbReference>
<dbReference type="SMART" id="SM00086">
    <property type="entry name" value="PAC"/>
    <property type="match status" value="1"/>
</dbReference>
<keyword evidence="1" id="KW-0285">Flavoprotein</keyword>
<dbReference type="Pfam" id="PF01740">
    <property type="entry name" value="STAS"/>
    <property type="match status" value="1"/>
</dbReference>
<protein>
    <submittedName>
        <fullName evidence="6">PAS domain-containing protein</fullName>
    </submittedName>
</protein>
<evidence type="ECO:0000313" key="6">
    <source>
        <dbReference type="EMBL" id="MFD1927994.1"/>
    </source>
</evidence>
<dbReference type="PANTHER" id="PTHR47429:SF2">
    <property type="entry name" value="PROTEIN TWIN LOV 1"/>
    <property type="match status" value="1"/>
</dbReference>
<evidence type="ECO:0000313" key="7">
    <source>
        <dbReference type="Proteomes" id="UP001597218"/>
    </source>
</evidence>
<reference evidence="7" key="1">
    <citation type="journal article" date="2019" name="Int. J. Syst. Evol. Microbiol.">
        <title>The Global Catalogue of Microorganisms (GCM) 10K type strain sequencing project: providing services to taxonomists for standard genome sequencing and annotation.</title>
        <authorList>
            <consortium name="The Broad Institute Genomics Platform"/>
            <consortium name="The Broad Institute Genome Sequencing Center for Infectious Disease"/>
            <person name="Wu L."/>
            <person name="Ma J."/>
        </authorList>
    </citation>
    <scope>NUCLEOTIDE SEQUENCE [LARGE SCALE GENOMIC DNA]</scope>
    <source>
        <strain evidence="7">CGMCC 4.7177</strain>
    </source>
</reference>
<dbReference type="CDD" id="cd07041">
    <property type="entry name" value="STAS_RsbR_RsbS_like"/>
    <property type="match status" value="1"/>
</dbReference>
<dbReference type="InterPro" id="IPR001610">
    <property type="entry name" value="PAC"/>
</dbReference>
<dbReference type="SMART" id="SM00091">
    <property type="entry name" value="PAS"/>
    <property type="match status" value="1"/>
</dbReference>
<evidence type="ECO:0000259" key="4">
    <source>
        <dbReference type="PROSITE" id="PS50112"/>
    </source>
</evidence>
<evidence type="ECO:0000259" key="5">
    <source>
        <dbReference type="PROSITE" id="PS50801"/>
    </source>
</evidence>
<proteinExistence type="predicted"/>
<dbReference type="PANTHER" id="PTHR47429">
    <property type="entry name" value="PROTEIN TWIN LOV 1"/>
    <property type="match status" value="1"/>
</dbReference>
<dbReference type="Gene3D" id="3.30.450.20">
    <property type="entry name" value="PAS domain"/>
    <property type="match status" value="1"/>
</dbReference>
<evidence type="ECO:0000256" key="3">
    <source>
        <dbReference type="ARBA" id="ARBA00022991"/>
    </source>
</evidence>
<dbReference type="PROSITE" id="PS50801">
    <property type="entry name" value="STAS"/>
    <property type="match status" value="1"/>
</dbReference>